<organism evidence="2 3">
    <name type="scientific">Flavobacterium haoranii</name>
    <dbReference type="NCBI Taxonomy" id="683124"/>
    <lineage>
        <taxon>Bacteria</taxon>
        <taxon>Pseudomonadati</taxon>
        <taxon>Bacteroidota</taxon>
        <taxon>Flavobacteriia</taxon>
        <taxon>Flavobacteriales</taxon>
        <taxon>Flavobacteriaceae</taxon>
        <taxon>Flavobacterium</taxon>
    </lineage>
</organism>
<dbReference type="InterPro" id="IPR052626">
    <property type="entry name" value="SWT1_Regulator"/>
</dbReference>
<dbReference type="Gene3D" id="3.40.50.1010">
    <property type="entry name" value="5'-nuclease"/>
    <property type="match status" value="1"/>
</dbReference>
<evidence type="ECO:0000259" key="1">
    <source>
        <dbReference type="SMART" id="SM00670"/>
    </source>
</evidence>
<dbReference type="SMART" id="SM00670">
    <property type="entry name" value="PINc"/>
    <property type="match status" value="1"/>
</dbReference>
<keyword evidence="3" id="KW-1185">Reference proteome</keyword>
<dbReference type="InterPro" id="IPR002716">
    <property type="entry name" value="PIN_dom"/>
</dbReference>
<sequence>MNFNERIENICNKVPFFIPLYNARVRHYVIKQHILNVYNQFQKYFSKSFEKNEMEWFVLFLLLHDIGKSIAYKKGNINNQIIETIILLEQYASDLDISKENLVIFNALLRSSLIGKYMESKISLNDTYDNIVEQSKVADMSIDRFFYFLSVYYQCDVASYTGDAGGIPYLEHLFDYKNGQKVYCEETKLLKFSEVYTSKYNELSKKIKEEYRLEDNKYKTEIPIQSNLKIVGKIDLSKFEKSKKEIVNNKENIYIIDTNVFVDYPDIISKIDEKYSVVISAKVIDELDYLKVSLTEEQKRNVQKALRLINESIDKRGIKMDIADLSLLPNDFNKKTPDNLILTVALKYKEENPIILTSDNGLQIKSKGLGVTTITLKEFLKQRKY</sequence>
<dbReference type="SUPFAM" id="SSF88723">
    <property type="entry name" value="PIN domain-like"/>
    <property type="match status" value="1"/>
</dbReference>
<dbReference type="PANTHER" id="PTHR16161">
    <property type="entry name" value="TRANSCRIPTIONAL PROTEIN SWT1"/>
    <property type="match status" value="1"/>
</dbReference>
<dbReference type="PANTHER" id="PTHR16161:SF0">
    <property type="entry name" value="TRANSCRIPTIONAL PROTEIN SWT1"/>
    <property type="match status" value="1"/>
</dbReference>
<dbReference type="EMBL" id="FQZH01000001">
    <property type="protein sequence ID" value="SHI54197.1"/>
    <property type="molecule type" value="Genomic_DNA"/>
</dbReference>
<evidence type="ECO:0000313" key="2">
    <source>
        <dbReference type="EMBL" id="SHI54197.1"/>
    </source>
</evidence>
<dbReference type="Pfam" id="PF13638">
    <property type="entry name" value="PIN_4"/>
    <property type="match status" value="1"/>
</dbReference>
<dbReference type="OrthoDB" id="9757917at2"/>
<gene>
    <name evidence="2" type="ORF">SAMN05444337_0241</name>
</gene>
<accession>A0A1M6BZM5</accession>
<dbReference type="AlphaFoldDB" id="A0A1M6BZM5"/>
<dbReference type="RefSeq" id="WP_072780674.1">
    <property type="nucleotide sequence ID" value="NZ_CP045292.1"/>
</dbReference>
<dbReference type="Proteomes" id="UP000184232">
    <property type="component" value="Unassembled WGS sequence"/>
</dbReference>
<reference evidence="2 3" key="1">
    <citation type="submission" date="2016-11" db="EMBL/GenBank/DDBJ databases">
        <authorList>
            <person name="Jaros S."/>
            <person name="Januszkiewicz K."/>
            <person name="Wedrychowicz H."/>
        </authorList>
    </citation>
    <scope>NUCLEOTIDE SEQUENCE [LARGE SCALE GENOMIC DNA]</scope>
    <source>
        <strain evidence="2 3">DSM 22807</strain>
    </source>
</reference>
<feature type="domain" description="PIN" evidence="1">
    <location>
        <begin position="252"/>
        <end position="364"/>
    </location>
</feature>
<protein>
    <submittedName>
        <fullName evidence="2">PIN domain-containing protein</fullName>
    </submittedName>
</protein>
<dbReference type="InterPro" id="IPR029060">
    <property type="entry name" value="PIN-like_dom_sf"/>
</dbReference>
<evidence type="ECO:0000313" key="3">
    <source>
        <dbReference type="Proteomes" id="UP000184232"/>
    </source>
</evidence>
<name>A0A1M6BZM5_9FLAO</name>
<proteinExistence type="predicted"/>
<dbReference type="STRING" id="683124.SAMN05444337_0241"/>